<organism evidence="1 2">
    <name type="scientific">Catellatospora aurea</name>
    <dbReference type="NCBI Taxonomy" id="1337874"/>
    <lineage>
        <taxon>Bacteria</taxon>
        <taxon>Bacillati</taxon>
        <taxon>Actinomycetota</taxon>
        <taxon>Actinomycetes</taxon>
        <taxon>Micromonosporales</taxon>
        <taxon>Micromonosporaceae</taxon>
        <taxon>Catellatospora</taxon>
    </lineage>
</organism>
<sequence>MRFLELDEGAALAVNPDITEFRLVRIVAGNPLTMSEMARYVPDAATAG</sequence>
<reference evidence="2" key="1">
    <citation type="journal article" date="2019" name="Int. J. Syst. Evol. Microbiol.">
        <title>The Global Catalogue of Microorganisms (GCM) 10K type strain sequencing project: providing services to taxonomists for standard genome sequencing and annotation.</title>
        <authorList>
            <consortium name="The Broad Institute Genomics Platform"/>
            <consortium name="The Broad Institute Genome Sequencing Center for Infectious Disease"/>
            <person name="Wu L."/>
            <person name="Ma J."/>
        </authorList>
    </citation>
    <scope>NUCLEOTIDE SEQUENCE [LARGE SCALE GENOMIC DNA]</scope>
    <source>
        <strain evidence="2">CGMCC 1.9106</strain>
    </source>
</reference>
<dbReference type="Proteomes" id="UP001596392">
    <property type="component" value="Unassembled WGS sequence"/>
</dbReference>
<name>A0ABW2GRZ9_9ACTN</name>
<protein>
    <recommendedName>
        <fullName evidence="3">Transcriptional regulator</fullName>
    </recommendedName>
</protein>
<evidence type="ECO:0008006" key="3">
    <source>
        <dbReference type="Google" id="ProtNLM"/>
    </source>
</evidence>
<evidence type="ECO:0000313" key="2">
    <source>
        <dbReference type="Proteomes" id="UP001596392"/>
    </source>
</evidence>
<proteinExistence type="predicted"/>
<dbReference type="RefSeq" id="WP_376805075.1">
    <property type="nucleotide sequence ID" value="NZ_JBHTAC010000003.1"/>
</dbReference>
<evidence type="ECO:0000313" key="1">
    <source>
        <dbReference type="EMBL" id="MFC7241615.1"/>
    </source>
</evidence>
<comment type="caution">
    <text evidence="1">The sequence shown here is derived from an EMBL/GenBank/DDBJ whole genome shotgun (WGS) entry which is preliminary data.</text>
</comment>
<accession>A0ABW2GRZ9</accession>
<keyword evidence="2" id="KW-1185">Reference proteome</keyword>
<gene>
    <name evidence="1" type="ORF">ACFQO7_03885</name>
</gene>
<dbReference type="EMBL" id="JBHTAC010000003">
    <property type="protein sequence ID" value="MFC7241615.1"/>
    <property type="molecule type" value="Genomic_DNA"/>
</dbReference>